<organism evidence="4 5">
    <name type="scientific">[Eubacterium] hominis</name>
    <dbReference type="NCBI Taxonomy" id="2764325"/>
    <lineage>
        <taxon>Bacteria</taxon>
        <taxon>Bacillati</taxon>
        <taxon>Bacillota</taxon>
        <taxon>Erysipelotrichia</taxon>
        <taxon>Erysipelotrichales</taxon>
        <taxon>Erysipelotrichaceae</taxon>
        <taxon>Amedibacillus</taxon>
    </lineage>
</organism>
<sequence length="149" mass="17633">MRSEKARITNLCMVYDNAGNVLVQERIKKDWPGITFPGGHVEYLESFHDAVVREVKEETGLDIKHPKLCGVKQFQTKEDERYIVFLYKTNEFSGELCDSSEGHVFWVKRSELLNYPLSEDFDELLKVFEDDELSEFYYNTENDWKINLY</sequence>
<gene>
    <name evidence="4" type="ORF">H9Q80_05685</name>
</gene>
<dbReference type="InterPro" id="IPR020084">
    <property type="entry name" value="NUDIX_hydrolase_CS"/>
</dbReference>
<proteinExistence type="predicted"/>
<evidence type="ECO:0000313" key="4">
    <source>
        <dbReference type="EMBL" id="QNM13439.1"/>
    </source>
</evidence>
<dbReference type="CDD" id="cd18875">
    <property type="entry name" value="NUDIX_Hydrolase"/>
    <property type="match status" value="1"/>
</dbReference>
<dbReference type="KEGG" id="ehn:H9Q80_05685"/>
<dbReference type="Pfam" id="PF00293">
    <property type="entry name" value="NUDIX"/>
    <property type="match status" value="1"/>
</dbReference>
<dbReference type="PANTHER" id="PTHR43046">
    <property type="entry name" value="GDP-MANNOSE MANNOSYL HYDROLASE"/>
    <property type="match status" value="1"/>
</dbReference>
<name>A0A7G9GRK7_9FIRM</name>
<dbReference type="PROSITE" id="PS00893">
    <property type="entry name" value="NUDIX_BOX"/>
    <property type="match status" value="1"/>
</dbReference>
<dbReference type="PROSITE" id="PS51462">
    <property type="entry name" value="NUDIX"/>
    <property type="match status" value="1"/>
</dbReference>
<protein>
    <submittedName>
        <fullName evidence="4">8-oxo-dGTP diphosphatase</fullName>
    </submittedName>
</protein>
<dbReference type="SUPFAM" id="SSF55811">
    <property type="entry name" value="Nudix"/>
    <property type="match status" value="1"/>
</dbReference>
<dbReference type="RefSeq" id="WP_117536592.1">
    <property type="nucleotide sequence ID" value="NZ_CP060636.1"/>
</dbReference>
<evidence type="ECO:0000313" key="5">
    <source>
        <dbReference type="Proteomes" id="UP000515856"/>
    </source>
</evidence>
<evidence type="ECO:0000259" key="3">
    <source>
        <dbReference type="PROSITE" id="PS51462"/>
    </source>
</evidence>
<dbReference type="InterPro" id="IPR000086">
    <property type="entry name" value="NUDIX_hydrolase_dom"/>
</dbReference>
<feature type="domain" description="Nudix hydrolase" evidence="3">
    <location>
        <begin position="5"/>
        <end position="129"/>
    </location>
</feature>
<dbReference type="Gene3D" id="3.90.79.10">
    <property type="entry name" value="Nucleoside Triphosphate Pyrophosphohydrolase"/>
    <property type="match status" value="1"/>
</dbReference>
<dbReference type="EMBL" id="CP060636">
    <property type="protein sequence ID" value="QNM13439.1"/>
    <property type="molecule type" value="Genomic_DNA"/>
</dbReference>
<keyword evidence="2" id="KW-0378">Hydrolase</keyword>
<evidence type="ECO:0000256" key="2">
    <source>
        <dbReference type="ARBA" id="ARBA00022801"/>
    </source>
</evidence>
<dbReference type="Proteomes" id="UP000515856">
    <property type="component" value="Chromosome"/>
</dbReference>
<accession>A0A7G9GRK7</accession>
<reference evidence="4 5" key="1">
    <citation type="submission" date="2020-08" db="EMBL/GenBank/DDBJ databases">
        <authorList>
            <person name="Liu C."/>
            <person name="Sun Q."/>
        </authorList>
    </citation>
    <scope>NUCLEOTIDE SEQUENCE [LARGE SCALE GENOMIC DNA]</scope>
    <source>
        <strain evidence="4 5">NSJ-61</strain>
    </source>
</reference>
<keyword evidence="5" id="KW-1185">Reference proteome</keyword>
<dbReference type="GO" id="GO:0016787">
    <property type="term" value="F:hydrolase activity"/>
    <property type="evidence" value="ECO:0007669"/>
    <property type="project" value="UniProtKB-KW"/>
</dbReference>
<dbReference type="InterPro" id="IPR015797">
    <property type="entry name" value="NUDIX_hydrolase-like_dom_sf"/>
</dbReference>
<dbReference type="PANTHER" id="PTHR43046:SF2">
    <property type="entry name" value="8-OXO-DGTP DIPHOSPHATASE-RELATED"/>
    <property type="match status" value="1"/>
</dbReference>
<comment type="cofactor">
    <cofactor evidence="1">
        <name>Mg(2+)</name>
        <dbReference type="ChEBI" id="CHEBI:18420"/>
    </cofactor>
</comment>
<dbReference type="AlphaFoldDB" id="A0A7G9GRK7"/>
<evidence type="ECO:0000256" key="1">
    <source>
        <dbReference type="ARBA" id="ARBA00001946"/>
    </source>
</evidence>